<dbReference type="GeneID" id="68840695"/>
<keyword evidence="6" id="KW-0812">Transmembrane</keyword>
<comment type="similarity">
    <text evidence="3 10">Belongs to the FliL family.</text>
</comment>
<evidence type="ECO:0000256" key="2">
    <source>
        <dbReference type="ARBA" id="ARBA00004162"/>
    </source>
</evidence>
<dbReference type="InterPro" id="IPR005503">
    <property type="entry name" value="FliL"/>
</dbReference>
<dbReference type="GO" id="GO:0009425">
    <property type="term" value="C:bacterial-type flagellum basal body"/>
    <property type="evidence" value="ECO:0007669"/>
    <property type="project" value="InterPro"/>
</dbReference>
<accession>A0A1D9LE46</accession>
<dbReference type="GO" id="GO:0005886">
    <property type="term" value="C:plasma membrane"/>
    <property type="evidence" value="ECO:0007669"/>
    <property type="project" value="UniProtKB-SubCell"/>
</dbReference>
<dbReference type="GO" id="GO:0006935">
    <property type="term" value="P:chemotaxis"/>
    <property type="evidence" value="ECO:0007669"/>
    <property type="project" value="UniProtKB-KW"/>
</dbReference>
<keyword evidence="8" id="KW-1133">Transmembrane helix</keyword>
<name>A0A1D9LE46_9NEIS</name>
<gene>
    <name evidence="11" type="ORF">BKX93_05685</name>
</gene>
<dbReference type="GO" id="GO:0071973">
    <property type="term" value="P:bacterial-type flagellum-dependent cell motility"/>
    <property type="evidence" value="ECO:0007669"/>
    <property type="project" value="InterPro"/>
</dbReference>
<evidence type="ECO:0000256" key="4">
    <source>
        <dbReference type="ARBA" id="ARBA00022475"/>
    </source>
</evidence>
<evidence type="ECO:0000256" key="10">
    <source>
        <dbReference type="RuleBase" id="RU364125"/>
    </source>
</evidence>
<evidence type="ECO:0000256" key="5">
    <source>
        <dbReference type="ARBA" id="ARBA00022500"/>
    </source>
</evidence>
<comment type="function">
    <text evidence="1 10">Controls the rotational direction of flagella during chemotaxis.</text>
</comment>
<sequence length="145" mass="16078">MNSRTLIVAALVAAGVAGIGGGGWWYYQQAAHAEPAKPQPVDYRFVTLDKIIVMLKSESGGDARYMAVDLVFRSTAENEGKVKEQLPLLKSVAVRALSQLTRERANAFNIDDFQKLLDRSYRATFAREARGQPFTEVMVSKLIIE</sequence>
<evidence type="ECO:0000256" key="3">
    <source>
        <dbReference type="ARBA" id="ARBA00008281"/>
    </source>
</evidence>
<reference evidence="11 12" key="1">
    <citation type="submission" date="2016-10" db="EMBL/GenBank/DDBJ databases">
        <title>Chromobacterium muskegensis sp. nov., an insecticidal bacterium isolated from Sphagnum bogs.</title>
        <authorList>
            <person name="Sparks M.E."/>
            <person name="Blackburn M.B."/>
            <person name="Gundersen-Rindal D.E."/>
            <person name="Mitchell A."/>
            <person name="Farrar R."/>
            <person name="Kuhar D."/>
        </authorList>
    </citation>
    <scope>NUCLEOTIDE SEQUENCE [LARGE SCALE GENOMIC DNA]</scope>
    <source>
        <strain evidence="11 12">21-1</strain>
    </source>
</reference>
<comment type="subcellular location">
    <subcellularLocation>
        <location evidence="10">Cell inner membrane</location>
    </subcellularLocation>
    <subcellularLocation>
        <location evidence="2">Cell membrane</location>
        <topology evidence="2">Single-pass membrane protein</topology>
    </subcellularLocation>
</comment>
<evidence type="ECO:0000256" key="6">
    <source>
        <dbReference type="ARBA" id="ARBA00022692"/>
    </source>
</evidence>
<dbReference type="EMBL" id="CP017707">
    <property type="protein sequence ID" value="AOZ49536.1"/>
    <property type="molecule type" value="Genomic_DNA"/>
</dbReference>
<protein>
    <recommendedName>
        <fullName evidence="10">Flagellar protein FliL</fullName>
    </recommendedName>
</protein>
<dbReference type="AlphaFoldDB" id="A0A1D9LE46"/>
<keyword evidence="5 10" id="KW-0145">Chemotaxis</keyword>
<evidence type="ECO:0000313" key="11">
    <source>
        <dbReference type="EMBL" id="AOZ49536.1"/>
    </source>
</evidence>
<evidence type="ECO:0000256" key="9">
    <source>
        <dbReference type="ARBA" id="ARBA00023136"/>
    </source>
</evidence>
<keyword evidence="9 10" id="KW-0472">Membrane</keyword>
<evidence type="ECO:0000313" key="12">
    <source>
        <dbReference type="Proteomes" id="UP000178776"/>
    </source>
</evidence>
<dbReference type="KEGG" id="cvc:BKX93_05685"/>
<evidence type="ECO:0000256" key="8">
    <source>
        <dbReference type="ARBA" id="ARBA00022989"/>
    </source>
</evidence>
<evidence type="ECO:0000256" key="7">
    <source>
        <dbReference type="ARBA" id="ARBA00022779"/>
    </source>
</evidence>
<dbReference type="Pfam" id="PF03748">
    <property type="entry name" value="FliL"/>
    <property type="match status" value="1"/>
</dbReference>
<dbReference type="Proteomes" id="UP000178776">
    <property type="component" value="Chromosome"/>
</dbReference>
<evidence type="ECO:0000256" key="1">
    <source>
        <dbReference type="ARBA" id="ARBA00002254"/>
    </source>
</evidence>
<keyword evidence="7 10" id="KW-0283">Flagellar rotation</keyword>
<keyword evidence="10" id="KW-0997">Cell inner membrane</keyword>
<proteinExistence type="inferred from homology"/>
<keyword evidence="4" id="KW-1003">Cell membrane</keyword>
<organism evidence="11 12">
    <name type="scientific">Chromobacterium vaccinii</name>
    <dbReference type="NCBI Taxonomy" id="1108595"/>
    <lineage>
        <taxon>Bacteria</taxon>
        <taxon>Pseudomonadati</taxon>
        <taxon>Pseudomonadota</taxon>
        <taxon>Betaproteobacteria</taxon>
        <taxon>Neisseriales</taxon>
        <taxon>Chromobacteriaceae</taxon>
        <taxon>Chromobacterium</taxon>
    </lineage>
</organism>
<dbReference type="RefSeq" id="WP_046156537.1">
    <property type="nucleotide sequence ID" value="NZ_CP017707.1"/>
</dbReference>
<dbReference type="STRING" id="1108595.BKX93_05685"/>